<evidence type="ECO:0000313" key="4">
    <source>
        <dbReference type="EMBL" id="ASA25752.1"/>
    </source>
</evidence>
<protein>
    <recommendedName>
        <fullName evidence="3">HTH merR-type domain-containing protein</fullName>
    </recommendedName>
</protein>
<dbReference type="SUPFAM" id="SSF46955">
    <property type="entry name" value="Putative DNA-binding domain"/>
    <property type="match status" value="1"/>
</dbReference>
<dbReference type="KEGG" id="pdh:B9T62_36510"/>
<sequence>MLGRISVLRISDFSILSQLSTKMLRHYADIDLLPPGFIDESTGYRYYYEHQLAVANKINMLKTMGLSLHLIKKILYEYDEDIHLMKFLNMQAAQLQEEINEKQDKILLINSMIKHLNAQKESSKYTVTAKKIPQRRVIYLRAQIKQYQDETLLWKRLSMIVHGQNVRLSYPHFNITVFYEEDVQNQRIDIEVQKCISGDYENLQEANIKIEKEQTVASFIYEGNYNKLSEVNETLARWILDNDYELNGSPFNIYHISPEEANEAANLLTEICFPIKKKTNIIG</sequence>
<dbReference type="InterPro" id="IPR011256">
    <property type="entry name" value="Reg_factor_effector_dom_sf"/>
</dbReference>
<dbReference type="InterPro" id="IPR000551">
    <property type="entry name" value="MerR-type_HTH_dom"/>
</dbReference>
<proteinExistence type="predicted"/>
<dbReference type="SMART" id="SM00422">
    <property type="entry name" value="HTH_MERR"/>
    <property type="match status" value="1"/>
</dbReference>
<dbReference type="OrthoDB" id="9773308at2"/>
<dbReference type="InterPro" id="IPR029442">
    <property type="entry name" value="GyrI-like"/>
</dbReference>
<gene>
    <name evidence="4" type="ORF">B9T62_36510</name>
</gene>
<keyword evidence="2" id="KW-0175">Coiled coil</keyword>
<dbReference type="AlphaFoldDB" id="A0A2Z2KUH9"/>
<dbReference type="GO" id="GO:0003677">
    <property type="term" value="F:DNA binding"/>
    <property type="evidence" value="ECO:0007669"/>
    <property type="project" value="UniProtKB-KW"/>
</dbReference>
<feature type="domain" description="HTH merR-type" evidence="3">
    <location>
        <begin position="7"/>
        <end position="77"/>
    </location>
</feature>
<dbReference type="InterPro" id="IPR009061">
    <property type="entry name" value="DNA-bd_dom_put_sf"/>
</dbReference>
<reference evidence="4 5" key="1">
    <citation type="submission" date="2017-06" db="EMBL/GenBank/DDBJ databases">
        <title>Complete genome sequence of Paenibacillus donghaensis KCTC 13049T isolated from East Sea sediment, South Korea.</title>
        <authorList>
            <person name="Jung B.K."/>
            <person name="Hong S.-J."/>
            <person name="Shin J.-H."/>
        </authorList>
    </citation>
    <scope>NUCLEOTIDE SEQUENCE [LARGE SCALE GENOMIC DNA]</scope>
    <source>
        <strain evidence="4 5">KCTC 13049</strain>
    </source>
</reference>
<evidence type="ECO:0000256" key="1">
    <source>
        <dbReference type="ARBA" id="ARBA00023125"/>
    </source>
</evidence>
<dbReference type="SUPFAM" id="SSF55136">
    <property type="entry name" value="Probable bacterial effector-binding domain"/>
    <property type="match status" value="1"/>
</dbReference>
<keyword evidence="5" id="KW-1185">Reference proteome</keyword>
<dbReference type="InterPro" id="IPR010499">
    <property type="entry name" value="AraC_E-bd"/>
</dbReference>
<dbReference type="Proteomes" id="UP000249890">
    <property type="component" value="Chromosome"/>
</dbReference>
<dbReference type="Pfam" id="PF06445">
    <property type="entry name" value="GyrI-like"/>
    <property type="match status" value="1"/>
</dbReference>
<evidence type="ECO:0000259" key="3">
    <source>
        <dbReference type="PROSITE" id="PS50937"/>
    </source>
</evidence>
<dbReference type="PROSITE" id="PS50937">
    <property type="entry name" value="HTH_MERR_2"/>
    <property type="match status" value="1"/>
</dbReference>
<dbReference type="InterPro" id="IPR047057">
    <property type="entry name" value="MerR_fam"/>
</dbReference>
<organism evidence="4 5">
    <name type="scientific">Paenibacillus donghaensis</name>
    <dbReference type="NCBI Taxonomy" id="414771"/>
    <lineage>
        <taxon>Bacteria</taxon>
        <taxon>Bacillati</taxon>
        <taxon>Bacillota</taxon>
        <taxon>Bacilli</taxon>
        <taxon>Bacillales</taxon>
        <taxon>Paenibacillaceae</taxon>
        <taxon>Paenibacillus</taxon>
    </lineage>
</organism>
<accession>A0A2Z2KUH9</accession>
<dbReference type="PANTHER" id="PTHR30204">
    <property type="entry name" value="REDOX-CYCLING DRUG-SENSING TRANSCRIPTIONAL ACTIVATOR SOXR"/>
    <property type="match status" value="1"/>
</dbReference>
<dbReference type="SMART" id="SM00871">
    <property type="entry name" value="AraC_E_bind"/>
    <property type="match status" value="1"/>
</dbReference>
<evidence type="ECO:0000256" key="2">
    <source>
        <dbReference type="SAM" id="Coils"/>
    </source>
</evidence>
<keyword evidence="1" id="KW-0238">DNA-binding</keyword>
<dbReference type="Gene3D" id="1.10.1660.10">
    <property type="match status" value="1"/>
</dbReference>
<dbReference type="Gene3D" id="3.20.80.10">
    <property type="entry name" value="Regulatory factor, effector binding domain"/>
    <property type="match status" value="1"/>
</dbReference>
<dbReference type="GO" id="GO:0003700">
    <property type="term" value="F:DNA-binding transcription factor activity"/>
    <property type="evidence" value="ECO:0007669"/>
    <property type="project" value="InterPro"/>
</dbReference>
<name>A0A2Z2KUH9_9BACL</name>
<feature type="coiled-coil region" evidence="2">
    <location>
        <begin position="85"/>
        <end position="112"/>
    </location>
</feature>
<dbReference type="Pfam" id="PF13411">
    <property type="entry name" value="MerR_1"/>
    <property type="match status" value="1"/>
</dbReference>
<evidence type="ECO:0000313" key="5">
    <source>
        <dbReference type="Proteomes" id="UP000249890"/>
    </source>
</evidence>
<dbReference type="PANTHER" id="PTHR30204:SF97">
    <property type="entry name" value="MERR FAMILY REGULATORY PROTEIN"/>
    <property type="match status" value="1"/>
</dbReference>
<dbReference type="EMBL" id="CP021780">
    <property type="protein sequence ID" value="ASA25752.1"/>
    <property type="molecule type" value="Genomic_DNA"/>
</dbReference>